<organism evidence="2 3">
    <name type="scientific">Porites lobata</name>
    <dbReference type="NCBI Taxonomy" id="104759"/>
    <lineage>
        <taxon>Eukaryota</taxon>
        <taxon>Metazoa</taxon>
        <taxon>Cnidaria</taxon>
        <taxon>Anthozoa</taxon>
        <taxon>Hexacorallia</taxon>
        <taxon>Scleractinia</taxon>
        <taxon>Fungiina</taxon>
        <taxon>Poritidae</taxon>
        <taxon>Porites</taxon>
    </lineage>
</organism>
<sequence>MAHNVQCQQISVGHGQEEVIDVALATAVWTDTWLVIENLQLASRLWLEQLYNRLSRLQLQAETSSTPSQWRVFLLCEPADHLPVGLLFAHQLAWGVVQREGPVYQALDSTDLDLKSLITSTLEAVPRAYWKQARDQSLAVRSTLFGLCVSHRILLMRRQLGTRASSGRYPLSTCDLLTAFGMVIGWATRQDGLSASQLEALSEMISKCLEVHSQA</sequence>
<dbReference type="PANTHER" id="PTHR46961:SF21">
    <property type="entry name" value="LOW QUALITY PROTEIN: DYNEIN BETA CHAIN, FLAGELLAR OUTER ARM-LIKE"/>
    <property type="match status" value="1"/>
</dbReference>
<dbReference type="PANTHER" id="PTHR46961">
    <property type="entry name" value="DYNEIN HEAVY CHAIN 1, AXONEMAL-LIKE PROTEIN"/>
    <property type="match status" value="1"/>
</dbReference>
<dbReference type="Pfam" id="PF03028">
    <property type="entry name" value="Dynein_heavy"/>
    <property type="match status" value="1"/>
</dbReference>
<proteinExistence type="predicted"/>
<feature type="domain" description="Dynein heavy chain region D6 P-loop" evidence="1">
    <location>
        <begin position="5"/>
        <end position="87"/>
    </location>
</feature>
<dbReference type="Gene3D" id="3.40.50.300">
    <property type="entry name" value="P-loop containing nucleotide triphosphate hydrolases"/>
    <property type="match status" value="1"/>
</dbReference>
<dbReference type="InterPro" id="IPR026983">
    <property type="entry name" value="DHC"/>
</dbReference>
<name>A0ABN8S0E6_9CNID</name>
<dbReference type="InterPro" id="IPR027417">
    <property type="entry name" value="P-loop_NTPase"/>
</dbReference>
<comment type="caution">
    <text evidence="2">The sequence shown here is derived from an EMBL/GenBank/DDBJ whole genome shotgun (WGS) entry which is preliminary data.</text>
</comment>
<evidence type="ECO:0000259" key="1">
    <source>
        <dbReference type="Pfam" id="PF03028"/>
    </source>
</evidence>
<evidence type="ECO:0000313" key="2">
    <source>
        <dbReference type="EMBL" id="CAH3185177.1"/>
    </source>
</evidence>
<protein>
    <recommendedName>
        <fullName evidence="1">Dynein heavy chain region D6 P-loop domain-containing protein</fullName>
    </recommendedName>
</protein>
<dbReference type="InterPro" id="IPR004273">
    <property type="entry name" value="Dynein_heavy_D6_P-loop"/>
</dbReference>
<gene>
    <name evidence="2" type="ORF">PLOB_00032166</name>
</gene>
<accession>A0ABN8S0E6</accession>
<keyword evidence="3" id="KW-1185">Reference proteome</keyword>
<reference evidence="2 3" key="1">
    <citation type="submission" date="2022-05" db="EMBL/GenBank/DDBJ databases">
        <authorList>
            <consortium name="Genoscope - CEA"/>
            <person name="William W."/>
        </authorList>
    </citation>
    <scope>NUCLEOTIDE SEQUENCE [LARGE SCALE GENOMIC DNA]</scope>
</reference>
<dbReference type="EMBL" id="CALNXK010000414">
    <property type="protein sequence ID" value="CAH3185177.1"/>
    <property type="molecule type" value="Genomic_DNA"/>
</dbReference>
<evidence type="ECO:0000313" key="3">
    <source>
        <dbReference type="Proteomes" id="UP001159405"/>
    </source>
</evidence>
<dbReference type="Proteomes" id="UP001159405">
    <property type="component" value="Unassembled WGS sequence"/>
</dbReference>